<organism evidence="3 4">
    <name type="scientific">Pseudoduganella umbonata</name>
    <dbReference type="NCBI Taxonomy" id="864828"/>
    <lineage>
        <taxon>Bacteria</taxon>
        <taxon>Pseudomonadati</taxon>
        <taxon>Pseudomonadota</taxon>
        <taxon>Betaproteobacteria</taxon>
        <taxon>Burkholderiales</taxon>
        <taxon>Oxalobacteraceae</taxon>
        <taxon>Telluria group</taxon>
        <taxon>Pseudoduganella</taxon>
    </lineage>
</organism>
<dbReference type="InterPro" id="IPR003848">
    <property type="entry name" value="DUF218"/>
</dbReference>
<dbReference type="Pfam" id="PF02698">
    <property type="entry name" value="DUF218"/>
    <property type="match status" value="1"/>
</dbReference>
<dbReference type="Proteomes" id="UP000298763">
    <property type="component" value="Chromosome"/>
</dbReference>
<dbReference type="EMBL" id="CP040017">
    <property type="protein sequence ID" value="QCP13169.1"/>
    <property type="molecule type" value="Genomic_DNA"/>
</dbReference>
<protein>
    <submittedName>
        <fullName evidence="3">YdcF family protein</fullName>
    </submittedName>
</protein>
<reference evidence="3 4" key="1">
    <citation type="submission" date="2019-05" db="EMBL/GenBank/DDBJ databases">
        <title>Draft Genome Sequences of Six Type Strains of the Genus Massilia.</title>
        <authorList>
            <person name="Miess H."/>
            <person name="Frediansyhah A."/>
            <person name="Gross H."/>
        </authorList>
    </citation>
    <scope>NUCLEOTIDE SEQUENCE [LARGE SCALE GENOMIC DNA]</scope>
    <source>
        <strain evidence="3 4">DSMZ 26121</strain>
    </source>
</reference>
<feature type="signal peptide" evidence="1">
    <location>
        <begin position="1"/>
        <end position="28"/>
    </location>
</feature>
<gene>
    <name evidence="3" type="ORF">FCL38_24045</name>
</gene>
<dbReference type="CDD" id="cd06259">
    <property type="entry name" value="YdcF-like"/>
    <property type="match status" value="1"/>
</dbReference>
<evidence type="ECO:0000259" key="2">
    <source>
        <dbReference type="Pfam" id="PF02698"/>
    </source>
</evidence>
<proteinExistence type="predicted"/>
<keyword evidence="4" id="KW-1185">Reference proteome</keyword>
<evidence type="ECO:0000313" key="3">
    <source>
        <dbReference type="EMBL" id="QCP13169.1"/>
    </source>
</evidence>
<name>A0ABX5UMZ2_9BURK</name>
<sequence length="391" mass="42290">MVRKMMNLKRLKHLILAAALAAALPSHAAPVKDQYWALMASQLFPAVASIKAAPPPALAAVLDSRRKRIDACQGASKCLFLASTWTDEEMDAVARAVPALPTVAPNGPPIADDGVKAQVVRELRGLNAILQIYGFGTESRYPKIDGSVEKTGSDEFKALVADAIWLAGAGRNDPALSLDASIPLAVALIDVNERRDAVAFEPLDKTHNAAAFARARGIDWKRYRYTAIIIPGVGPENPAISLSARGKLHLRLAASRFAEGEAAFIITSGAAVHPKDSRFNEAVEMRKVLIERYGIPADRIVIEPYARHTTTNLRNATRRLVGMGAPLDRPTLIVANSSQSAYIESPEFAARNPAELGYQPGTVGTRLSPYELEFLPSPRSLRVDPWDPLDP</sequence>
<accession>A0ABX5UMZ2</accession>
<feature type="domain" description="DUF218" evidence="2">
    <location>
        <begin position="227"/>
        <end position="337"/>
    </location>
</feature>
<keyword evidence="1" id="KW-0732">Signal</keyword>
<evidence type="ECO:0000256" key="1">
    <source>
        <dbReference type="SAM" id="SignalP"/>
    </source>
</evidence>
<evidence type="ECO:0000313" key="4">
    <source>
        <dbReference type="Proteomes" id="UP000298763"/>
    </source>
</evidence>
<feature type="chain" id="PRO_5046365570" evidence="1">
    <location>
        <begin position="29"/>
        <end position="391"/>
    </location>
</feature>